<dbReference type="AlphaFoldDB" id="A0A5D4SSR6"/>
<dbReference type="Proteomes" id="UP000323732">
    <property type="component" value="Unassembled WGS sequence"/>
</dbReference>
<evidence type="ECO:0000313" key="2">
    <source>
        <dbReference type="Proteomes" id="UP000323732"/>
    </source>
</evidence>
<dbReference type="RefSeq" id="WP_148949065.1">
    <property type="nucleotide sequence ID" value="NZ_VTES01000001.1"/>
</dbReference>
<reference evidence="1 2" key="1">
    <citation type="submission" date="2019-08" db="EMBL/GenBank/DDBJ databases">
        <title>Bacillus genomes from the desert of Cuatro Cienegas, Coahuila.</title>
        <authorList>
            <person name="Olmedo-Alvarez G."/>
        </authorList>
    </citation>
    <scope>NUCLEOTIDE SEQUENCE [LARGE SCALE GENOMIC DNA]</scope>
    <source>
        <strain evidence="1 2">CH37_1T</strain>
    </source>
</reference>
<gene>
    <name evidence="1" type="ORF">FZD47_02430</name>
</gene>
<organism evidence="1 2">
    <name type="scientific">Bacillus infantis</name>
    <dbReference type="NCBI Taxonomy" id="324767"/>
    <lineage>
        <taxon>Bacteria</taxon>
        <taxon>Bacillati</taxon>
        <taxon>Bacillota</taxon>
        <taxon>Bacilli</taxon>
        <taxon>Bacillales</taxon>
        <taxon>Bacillaceae</taxon>
        <taxon>Bacillus</taxon>
    </lineage>
</organism>
<dbReference type="Pfam" id="PF02924">
    <property type="entry name" value="HDPD"/>
    <property type="match status" value="1"/>
</dbReference>
<dbReference type="EMBL" id="VTES01000001">
    <property type="protein sequence ID" value="TYS66363.1"/>
    <property type="molecule type" value="Genomic_DNA"/>
</dbReference>
<dbReference type="InterPro" id="IPR004195">
    <property type="entry name" value="Head_decoration_D"/>
</dbReference>
<comment type="caution">
    <text evidence="1">The sequence shown here is derived from an EMBL/GenBank/DDBJ whole genome shotgun (WGS) entry which is preliminary data.</text>
</comment>
<accession>A0A5D4SSR6</accession>
<proteinExistence type="predicted"/>
<sequence length="122" mass="12905">MAENYSIEYDNLMAGGVSPVVAKGVILRAGGVRIRGTVLGRVGEEDGIDIVDVVDSTKTDGSEKPYGILADVAVDATNENQRASVYLTGEFNRDALIFGGTDTVATHEPAMREVGIFVKTTV</sequence>
<evidence type="ECO:0000313" key="1">
    <source>
        <dbReference type="EMBL" id="TYS66363.1"/>
    </source>
</evidence>
<protein>
    <submittedName>
        <fullName evidence="1">Head decoration protein</fullName>
    </submittedName>
</protein>
<dbReference type="Gene3D" id="2.40.300.10">
    <property type="entry name" value="Head decoration protein D"/>
    <property type="match status" value="1"/>
</dbReference>
<name>A0A5D4SSR6_9BACI</name>